<reference evidence="12 13" key="1">
    <citation type="submission" date="2024-04" db="EMBL/GenBank/DDBJ databases">
        <authorList>
            <consortium name="Genoscope - CEA"/>
            <person name="William W."/>
        </authorList>
    </citation>
    <scope>NUCLEOTIDE SEQUENCE [LARGE SCALE GENOMIC DNA]</scope>
</reference>
<keyword evidence="4 8" id="KW-0862">Zinc</keyword>
<evidence type="ECO:0000313" key="13">
    <source>
        <dbReference type="Proteomes" id="UP001497497"/>
    </source>
</evidence>
<keyword evidence="7" id="KW-0325">Glycoprotein</keyword>
<feature type="binding site" evidence="8">
    <location>
        <position position="366"/>
    </location>
    <ligand>
        <name>Zn(2+)</name>
        <dbReference type="ChEBI" id="CHEBI:29105"/>
        <note>catalytic</note>
    </ligand>
</feature>
<keyword evidence="6" id="KW-1015">Disulfide bond</keyword>
<evidence type="ECO:0000256" key="2">
    <source>
        <dbReference type="ARBA" id="ARBA00022723"/>
    </source>
</evidence>
<dbReference type="Pfam" id="PF17771">
    <property type="entry name" value="ADAMTS_CR_2"/>
    <property type="match status" value="1"/>
</dbReference>
<keyword evidence="2 8" id="KW-0479">Metal-binding</keyword>
<keyword evidence="3" id="KW-0378">Hydrolase</keyword>
<dbReference type="Gene3D" id="3.40.390.10">
    <property type="entry name" value="Collagenase (Catalytic Domain)"/>
    <property type="match status" value="1"/>
</dbReference>
<proteinExistence type="predicted"/>
<dbReference type="InterPro" id="IPR041645">
    <property type="entry name" value="ADAMTS_CR_2"/>
</dbReference>
<evidence type="ECO:0000256" key="10">
    <source>
        <dbReference type="SAM" id="SignalP"/>
    </source>
</evidence>
<feature type="binding site" evidence="8">
    <location>
        <position position="376"/>
    </location>
    <ligand>
        <name>Zn(2+)</name>
        <dbReference type="ChEBI" id="CHEBI:29105"/>
        <note>catalytic</note>
    </ligand>
</feature>
<evidence type="ECO:0000256" key="8">
    <source>
        <dbReference type="PROSITE-ProRule" id="PRU00276"/>
    </source>
</evidence>
<evidence type="ECO:0000259" key="11">
    <source>
        <dbReference type="PROSITE" id="PS50215"/>
    </source>
</evidence>
<sequence length="660" mass="74219">MFKLLFALLWITDLQPVSSVELTYSCDGVLGGMPGHVNLTLTTSPNGKRTFTLTHVDQFDLDTDLFTMTTHQDGSLRYQKESLVHDQNTAFYQDGTNAGVFKVVRTDRTMSTRPQLQFEGQFLLGNFTYTLGAKKRVRRDVPSSVHSPEVVYTLRKQARRKKHLLYDDVDSSNVSEDLKTTMKFLTPARRSRRAPATYYIDIAAVVDFKSYSSFLNRYLDRANALREILEYYSYVIAGVDLLYQGITSTEYRIRVRLIKVIVAEVASASPFTEDNSFGTFLVHVDAALDDFREFLAGSGRPLVEPYDHAMLFTMYDLRISSAKYSYWYTIDIVGKAVLGKMCAQDGLSSSLVKDEGEFSSIEVAAHELAHSLSAQHDGINNTCNYDDAYIMAPESSSNPHERNANAWRFSNCTLQYFGSFFQELLRSRDGASCLTGQIPKSSNLPDDNGGLRGLKYPARAQCRIRLGDESTLAYNERNDFLSFTPSSLCLAMWCKEYEWLLSLTHVGPPFPGTPCDDGKLCLYGECVHHPKAPKYVCVFGDVPNFNCSQEVSTNPVLCSSKIFKLVCCESCSAHHKALESENLHSVTSTMASVKEPENLPSCNSHDGVSKRTREPSQCNSHDGVSKRTRETSQCNYNDFESKRTREPSRCNYHDGQVNRA</sequence>
<comment type="caution">
    <text evidence="12">The sequence shown here is derived from an EMBL/GenBank/DDBJ whole genome shotgun (WGS) entry which is preliminary data.</text>
</comment>
<evidence type="ECO:0000256" key="1">
    <source>
        <dbReference type="ARBA" id="ARBA00022670"/>
    </source>
</evidence>
<protein>
    <recommendedName>
        <fullName evidence="11">Peptidase M12B domain-containing protein</fullName>
    </recommendedName>
</protein>
<name>A0AAV2IFK2_LYMST</name>
<evidence type="ECO:0000313" key="12">
    <source>
        <dbReference type="EMBL" id="CAL1545372.1"/>
    </source>
</evidence>
<evidence type="ECO:0000256" key="5">
    <source>
        <dbReference type="ARBA" id="ARBA00023049"/>
    </source>
</evidence>
<gene>
    <name evidence="12" type="ORF">GSLYS_00018855001</name>
</gene>
<dbReference type="Gene3D" id="3.40.1620.60">
    <property type="match status" value="1"/>
</dbReference>
<feature type="binding site" evidence="8">
    <location>
        <position position="370"/>
    </location>
    <ligand>
        <name>Zn(2+)</name>
        <dbReference type="ChEBI" id="CHEBI:29105"/>
        <note>catalytic</note>
    </ligand>
</feature>
<evidence type="ECO:0000256" key="6">
    <source>
        <dbReference type="ARBA" id="ARBA00023157"/>
    </source>
</evidence>
<dbReference type="PROSITE" id="PS50215">
    <property type="entry name" value="ADAM_MEPRO"/>
    <property type="match status" value="1"/>
</dbReference>
<dbReference type="InterPro" id="IPR001590">
    <property type="entry name" value="Peptidase_M12B"/>
</dbReference>
<dbReference type="InterPro" id="IPR024079">
    <property type="entry name" value="MetalloPept_cat_dom_sf"/>
</dbReference>
<dbReference type="EMBL" id="CAXITT010000703">
    <property type="protein sequence ID" value="CAL1545372.1"/>
    <property type="molecule type" value="Genomic_DNA"/>
</dbReference>
<organism evidence="12 13">
    <name type="scientific">Lymnaea stagnalis</name>
    <name type="common">Great pond snail</name>
    <name type="synonym">Helix stagnalis</name>
    <dbReference type="NCBI Taxonomy" id="6523"/>
    <lineage>
        <taxon>Eukaryota</taxon>
        <taxon>Metazoa</taxon>
        <taxon>Spiralia</taxon>
        <taxon>Lophotrochozoa</taxon>
        <taxon>Mollusca</taxon>
        <taxon>Gastropoda</taxon>
        <taxon>Heterobranchia</taxon>
        <taxon>Euthyneura</taxon>
        <taxon>Panpulmonata</taxon>
        <taxon>Hygrophila</taxon>
        <taxon>Lymnaeoidea</taxon>
        <taxon>Lymnaeidae</taxon>
        <taxon>Lymnaea</taxon>
    </lineage>
</organism>
<evidence type="ECO:0000256" key="4">
    <source>
        <dbReference type="ARBA" id="ARBA00022833"/>
    </source>
</evidence>
<feature type="active site" evidence="8">
    <location>
        <position position="367"/>
    </location>
</feature>
<dbReference type="GO" id="GO:0046872">
    <property type="term" value="F:metal ion binding"/>
    <property type="evidence" value="ECO:0007669"/>
    <property type="project" value="UniProtKB-KW"/>
</dbReference>
<feature type="chain" id="PRO_5043539352" description="Peptidase M12B domain-containing protein" evidence="10">
    <location>
        <begin position="20"/>
        <end position="660"/>
    </location>
</feature>
<feature type="region of interest" description="Disordered" evidence="9">
    <location>
        <begin position="588"/>
        <end position="660"/>
    </location>
</feature>
<accession>A0AAV2IFK2</accession>
<dbReference type="AlphaFoldDB" id="A0AAV2IFK2"/>
<keyword evidence="10" id="KW-0732">Signal</keyword>
<comment type="caution">
    <text evidence="8">Lacks conserved residue(s) required for the propagation of feature annotation.</text>
</comment>
<dbReference type="GO" id="GO:0006508">
    <property type="term" value="P:proteolysis"/>
    <property type="evidence" value="ECO:0007669"/>
    <property type="project" value="UniProtKB-KW"/>
</dbReference>
<keyword evidence="1" id="KW-0645">Protease</keyword>
<evidence type="ECO:0000256" key="3">
    <source>
        <dbReference type="ARBA" id="ARBA00022801"/>
    </source>
</evidence>
<dbReference type="Proteomes" id="UP001497497">
    <property type="component" value="Unassembled WGS sequence"/>
</dbReference>
<keyword evidence="5" id="KW-0482">Metalloprotease</keyword>
<dbReference type="GO" id="GO:0004222">
    <property type="term" value="F:metalloendopeptidase activity"/>
    <property type="evidence" value="ECO:0007669"/>
    <property type="project" value="InterPro"/>
</dbReference>
<feature type="compositionally biased region" description="Basic and acidic residues" evidence="9">
    <location>
        <begin position="639"/>
        <end position="652"/>
    </location>
</feature>
<feature type="signal peptide" evidence="10">
    <location>
        <begin position="1"/>
        <end position="19"/>
    </location>
</feature>
<evidence type="ECO:0000256" key="7">
    <source>
        <dbReference type="ARBA" id="ARBA00023180"/>
    </source>
</evidence>
<feature type="domain" description="Peptidase M12B" evidence="11">
    <location>
        <begin position="198"/>
        <end position="423"/>
    </location>
</feature>
<keyword evidence="13" id="KW-1185">Reference proteome</keyword>
<dbReference type="SUPFAM" id="SSF55486">
    <property type="entry name" value="Metalloproteases ('zincins'), catalytic domain"/>
    <property type="match status" value="1"/>
</dbReference>
<dbReference type="Pfam" id="PF13688">
    <property type="entry name" value="Reprolysin_5"/>
    <property type="match status" value="1"/>
</dbReference>
<evidence type="ECO:0000256" key="9">
    <source>
        <dbReference type="SAM" id="MobiDB-lite"/>
    </source>
</evidence>